<evidence type="ECO:0000313" key="3">
    <source>
        <dbReference type="EMBL" id="KAK7929025.1"/>
    </source>
</evidence>
<protein>
    <recommendedName>
        <fullName evidence="1">Gypsy retrotransposon integrase-like protein 1</fullName>
    </recommendedName>
</protein>
<dbReference type="InterPro" id="IPR054465">
    <property type="entry name" value="Integrase_p58-like_C"/>
</dbReference>
<dbReference type="GO" id="GO:0006508">
    <property type="term" value="P:proteolysis"/>
    <property type="evidence" value="ECO:0007669"/>
    <property type="project" value="InterPro"/>
</dbReference>
<dbReference type="AlphaFoldDB" id="A0AAW0PGP8"/>
<dbReference type="Pfam" id="PF22938">
    <property type="entry name" value="Integrase_p58_C"/>
    <property type="match status" value="1"/>
</dbReference>
<name>A0AAW0PGP8_9GOBI</name>
<reference evidence="4" key="1">
    <citation type="submission" date="2024-04" db="EMBL/GenBank/DDBJ databases">
        <title>Salinicola lusitanus LLJ914,a marine bacterium isolated from the Okinawa Trough.</title>
        <authorList>
            <person name="Li J."/>
        </authorList>
    </citation>
    <scope>NUCLEOTIDE SEQUENCE [LARGE SCALE GENOMIC DNA]</scope>
</reference>
<dbReference type="InterPro" id="IPR001995">
    <property type="entry name" value="Peptidase_A2_cat"/>
</dbReference>
<organism evidence="3 4">
    <name type="scientific">Mugilogobius chulae</name>
    <name type="common">yellowstripe goby</name>
    <dbReference type="NCBI Taxonomy" id="88201"/>
    <lineage>
        <taxon>Eukaryota</taxon>
        <taxon>Metazoa</taxon>
        <taxon>Chordata</taxon>
        <taxon>Craniata</taxon>
        <taxon>Vertebrata</taxon>
        <taxon>Euteleostomi</taxon>
        <taxon>Actinopterygii</taxon>
        <taxon>Neopterygii</taxon>
        <taxon>Teleostei</taxon>
        <taxon>Neoteleostei</taxon>
        <taxon>Acanthomorphata</taxon>
        <taxon>Gobiaria</taxon>
        <taxon>Gobiiformes</taxon>
        <taxon>Gobioidei</taxon>
        <taxon>Gobiidae</taxon>
        <taxon>Gobionellinae</taxon>
        <taxon>Mugilogobius</taxon>
    </lineage>
</organism>
<accession>A0AAW0PGP8</accession>
<dbReference type="Gene3D" id="3.30.420.10">
    <property type="entry name" value="Ribonuclease H-like superfamily/Ribonuclease H"/>
    <property type="match status" value="1"/>
</dbReference>
<dbReference type="Gene3D" id="1.10.340.70">
    <property type="match status" value="1"/>
</dbReference>
<dbReference type="InterPro" id="IPR036397">
    <property type="entry name" value="RNaseH_sf"/>
</dbReference>
<dbReference type="FunFam" id="1.10.340.70:FF:000001">
    <property type="entry name" value="Retrovirus-related Pol polyprotein from transposon gypsy-like Protein"/>
    <property type="match status" value="1"/>
</dbReference>
<dbReference type="PROSITE" id="PS50175">
    <property type="entry name" value="ASP_PROT_RETROV"/>
    <property type="match status" value="1"/>
</dbReference>
<proteinExistence type="predicted"/>
<dbReference type="InterPro" id="IPR041588">
    <property type="entry name" value="Integrase_H2C2"/>
</dbReference>
<dbReference type="EMBL" id="JBBPFD010000004">
    <property type="protein sequence ID" value="KAK7929025.1"/>
    <property type="molecule type" value="Genomic_DNA"/>
</dbReference>
<dbReference type="PANTHER" id="PTHR46888:SF13">
    <property type="entry name" value="RIBONUCLEASE H"/>
    <property type="match status" value="1"/>
</dbReference>
<dbReference type="Proteomes" id="UP001460270">
    <property type="component" value="Unassembled WGS sequence"/>
</dbReference>
<dbReference type="GO" id="GO:0004190">
    <property type="term" value="F:aspartic-type endopeptidase activity"/>
    <property type="evidence" value="ECO:0007669"/>
    <property type="project" value="InterPro"/>
</dbReference>
<comment type="caution">
    <text evidence="3">The sequence shown here is derived from an EMBL/GenBank/DDBJ whole genome shotgun (WGS) entry which is preliminary data.</text>
</comment>
<sequence>MLLSDDCTMLMAESVFGAVLVSNMLRLMSCERWLMRAVVSQCGQTFAMDSAYCAHLNAQRYRDEILKPIVAAFVELHHVTFQQDNARPHMAGICRDFLEDEDIPVLNWPPYSPDMSPSEKLGCSGATPKQKYIYDMDGSGDTGLWCVPMISAVDLVEAEPVTEMCGGEMLEKCRNDDLLCIAAHYDIHVQRQGEHASNELGETENEQEIVPDAKVEEETEITPVRVREESLNPPPTFPRFEPFSLDEDAEAALVPGRAQAAASPTAKLKLRMARLQLEAEKEKVRFVSATGSQNDQYPVTVLRDTGGSQSIIRSGILPLSDETSCNTSAIVQGVGMSFIPAPLHNIYVTSALVNGLCKIAVLPALPIKGVDFILGNDLAGGKVSPVPEVVESPDQSLESDHSDVFPACAVTRSQAKKNIVDLSDSFFIAENYQAEPDQTDNKTANPNAVKLPATRAEFITAQKGDMTLSKCFSSVIEQEAAKNSRTAYIMDNGLLMRRWTSDVTGREGENVAYQVVVPTVFRAKVLSLAHDHPWSGHMGVAKTYNRLLKHFFWPGLKSDVVKHCRTCHVCQMTGKPNQVISPAPLCPIPVMEKKLSDTNYVIHTPDRRRRSRVCHVNMLKLYHARSDQPVPASPCDDKTTSTVAAFTKVSSNEPEDGLIMQSATPQGAKLSNSQILKNLSNYLSKLPDDKCEDIAQLILDFPTLFSDIPSQTSVITHDIVLTNPSPIKQHAYRVSPAKRK</sequence>
<evidence type="ECO:0000259" key="2">
    <source>
        <dbReference type="PROSITE" id="PS50175"/>
    </source>
</evidence>
<dbReference type="GO" id="GO:0003676">
    <property type="term" value="F:nucleic acid binding"/>
    <property type="evidence" value="ECO:0007669"/>
    <property type="project" value="InterPro"/>
</dbReference>
<gene>
    <name evidence="3" type="ORF">WMY93_005420</name>
</gene>
<keyword evidence="4" id="KW-1185">Reference proteome</keyword>
<evidence type="ECO:0000256" key="1">
    <source>
        <dbReference type="ARBA" id="ARBA00039658"/>
    </source>
</evidence>
<dbReference type="Pfam" id="PF17921">
    <property type="entry name" value="Integrase_H2C2"/>
    <property type="match status" value="1"/>
</dbReference>
<dbReference type="PANTHER" id="PTHR46888">
    <property type="entry name" value="ZINC KNUCKLE DOMAINCONTAINING PROTEIN-RELATED"/>
    <property type="match status" value="1"/>
</dbReference>
<feature type="domain" description="Peptidase A2" evidence="2">
    <location>
        <begin position="299"/>
        <end position="335"/>
    </location>
</feature>
<evidence type="ECO:0000313" key="4">
    <source>
        <dbReference type="Proteomes" id="UP001460270"/>
    </source>
</evidence>